<protein>
    <submittedName>
        <fullName evidence="1">Uncharacterized protein</fullName>
    </submittedName>
</protein>
<accession>A0ACC2WYK8</accession>
<sequence>MNTDAAAGVTCRRPSHEANTQTLNPIVQQITTSRSSQETHNETYDKPYRVSSHPSTKSHSESLPGDTDTNHAPGGGGGPTQEVEEGEGAGSISFTEKEDRTVAMKIDRVLLPLLMSAYCLQYIDKSAMSYAAVFHFRQDNHLSAKQYQWLGSCYYLGYLFFEFPGSRALCFYSRGFIKEKNNRSSEFVKVHYADEGQLTWLVDRVGLFYCCNGLGSGIGALISYGTGHITSTSPTVQNYHWIFIIDGILTLICGAAFLLLCPDQAESAWFLSSRERAVGKERLRTNQSSLASRRWKWEQLGEAFAVWKDPQGVLRIGNFYHLILQSYGFSAFNTILLGLPAAAIQIFFPLSASWVARRYKNARLWVMVSVHIRPQQFCKDSN</sequence>
<name>A0ACC2WYK8_9TREE</name>
<evidence type="ECO:0000313" key="2">
    <source>
        <dbReference type="Proteomes" id="UP001234202"/>
    </source>
</evidence>
<keyword evidence="2" id="KW-1185">Reference proteome</keyword>
<dbReference type="EMBL" id="JASBWV010000039">
    <property type="protein sequence ID" value="KAJ9116221.1"/>
    <property type="molecule type" value="Genomic_DNA"/>
</dbReference>
<dbReference type="Proteomes" id="UP001234202">
    <property type="component" value="Unassembled WGS sequence"/>
</dbReference>
<evidence type="ECO:0000313" key="1">
    <source>
        <dbReference type="EMBL" id="KAJ9116221.1"/>
    </source>
</evidence>
<reference evidence="1" key="1">
    <citation type="submission" date="2023-04" db="EMBL/GenBank/DDBJ databases">
        <title>Draft Genome sequencing of Naganishia species isolated from polar environments using Oxford Nanopore Technology.</title>
        <authorList>
            <person name="Leo P."/>
            <person name="Venkateswaran K."/>
        </authorList>
    </citation>
    <scope>NUCLEOTIDE SEQUENCE</scope>
    <source>
        <strain evidence="1">DBVPG 5303</strain>
    </source>
</reference>
<proteinExistence type="predicted"/>
<organism evidence="1 2">
    <name type="scientific">Naganishia onofrii</name>
    <dbReference type="NCBI Taxonomy" id="1851511"/>
    <lineage>
        <taxon>Eukaryota</taxon>
        <taxon>Fungi</taxon>
        <taxon>Dikarya</taxon>
        <taxon>Basidiomycota</taxon>
        <taxon>Agaricomycotina</taxon>
        <taxon>Tremellomycetes</taxon>
        <taxon>Filobasidiales</taxon>
        <taxon>Filobasidiaceae</taxon>
        <taxon>Naganishia</taxon>
    </lineage>
</organism>
<comment type="caution">
    <text evidence="1">The sequence shown here is derived from an EMBL/GenBank/DDBJ whole genome shotgun (WGS) entry which is preliminary data.</text>
</comment>
<gene>
    <name evidence="1" type="ORF">QFC24_006812</name>
</gene>